<evidence type="ECO:0000313" key="3">
    <source>
        <dbReference type="Proteomes" id="UP000434639"/>
    </source>
</evidence>
<accession>A0A7X2S639</accession>
<feature type="signal peptide" evidence="1">
    <location>
        <begin position="1"/>
        <end position="23"/>
    </location>
</feature>
<feature type="chain" id="PRO_5031061335" description="DUF3139 domain-containing protein" evidence="1">
    <location>
        <begin position="24"/>
        <end position="110"/>
    </location>
</feature>
<dbReference type="EMBL" id="WMIB01000013">
    <property type="protein sequence ID" value="MTH54354.1"/>
    <property type="molecule type" value="Genomic_DNA"/>
</dbReference>
<organism evidence="2 3">
    <name type="scientific">Metabacillus mangrovi</name>
    <dbReference type="NCBI Taxonomy" id="1491830"/>
    <lineage>
        <taxon>Bacteria</taxon>
        <taxon>Bacillati</taxon>
        <taxon>Bacillota</taxon>
        <taxon>Bacilli</taxon>
        <taxon>Bacillales</taxon>
        <taxon>Bacillaceae</taxon>
        <taxon>Metabacillus</taxon>
    </lineage>
</organism>
<dbReference type="OrthoDB" id="2655258at2"/>
<evidence type="ECO:0000313" key="2">
    <source>
        <dbReference type="EMBL" id="MTH54354.1"/>
    </source>
</evidence>
<comment type="caution">
    <text evidence="2">The sequence shown here is derived from an EMBL/GenBank/DDBJ whole genome shotgun (WGS) entry which is preliminary data.</text>
</comment>
<protein>
    <recommendedName>
        <fullName evidence="4">DUF3139 domain-containing protein</fullName>
    </recommendedName>
</protein>
<sequence length="110" mass="12426">MKKSLGAVCMALLIIAASIYMSAWDSSREDTFSPVRLSAEEEAAVLGDGEEESAFQLESRLVGTKQIQDKGVPYKVETYREYEIYKDASGQIIKELPTENFSYLRYREGK</sequence>
<reference evidence="2 3" key="1">
    <citation type="journal article" date="2017" name="Int. J. Syst. Evol. Microbiol.">
        <title>Bacillus mangrovi sp. nov., isolated from a sediment sample from a mangrove forest.</title>
        <authorList>
            <person name="Gupta V."/>
            <person name="Singh P.K."/>
            <person name="Korpole S."/>
            <person name="Tanuku N.R.S."/>
            <person name="Pinnaka A.K."/>
        </authorList>
    </citation>
    <scope>NUCLEOTIDE SEQUENCE [LARGE SCALE GENOMIC DNA]</scope>
    <source>
        <strain evidence="2 3">KCTC 33872</strain>
    </source>
</reference>
<proteinExistence type="predicted"/>
<evidence type="ECO:0000256" key="1">
    <source>
        <dbReference type="SAM" id="SignalP"/>
    </source>
</evidence>
<dbReference type="Proteomes" id="UP000434639">
    <property type="component" value="Unassembled WGS sequence"/>
</dbReference>
<keyword evidence="3" id="KW-1185">Reference proteome</keyword>
<dbReference type="AlphaFoldDB" id="A0A7X2S639"/>
<name>A0A7X2S639_9BACI</name>
<keyword evidence="1" id="KW-0732">Signal</keyword>
<dbReference type="RefSeq" id="WP_155112865.1">
    <property type="nucleotide sequence ID" value="NZ_WMIB01000013.1"/>
</dbReference>
<gene>
    <name evidence="2" type="ORF">GKZ89_13160</name>
</gene>
<evidence type="ECO:0008006" key="4">
    <source>
        <dbReference type="Google" id="ProtNLM"/>
    </source>
</evidence>